<comment type="catalytic activity">
    <reaction evidence="12">
        <text>cytidine(967) in 16S rRNA + S-adenosyl-L-methionine = 5-methylcytidine(967) in 16S rRNA + S-adenosyl-L-homocysteine + H(+)</text>
        <dbReference type="Rhea" id="RHEA:42748"/>
        <dbReference type="Rhea" id="RHEA-COMP:10219"/>
        <dbReference type="Rhea" id="RHEA-COMP:10220"/>
        <dbReference type="ChEBI" id="CHEBI:15378"/>
        <dbReference type="ChEBI" id="CHEBI:57856"/>
        <dbReference type="ChEBI" id="CHEBI:59789"/>
        <dbReference type="ChEBI" id="CHEBI:74483"/>
        <dbReference type="ChEBI" id="CHEBI:82748"/>
        <dbReference type="EC" id="2.1.1.176"/>
    </reaction>
</comment>
<feature type="active site" description="Nucleophile" evidence="13">
    <location>
        <position position="367"/>
    </location>
</feature>
<dbReference type="Gene3D" id="3.40.50.150">
    <property type="entry name" value="Vaccinia Virus protein VP39"/>
    <property type="match status" value="1"/>
</dbReference>
<dbReference type="Pfam" id="PF01189">
    <property type="entry name" value="Methyltr_RsmB-F"/>
    <property type="match status" value="1"/>
</dbReference>
<evidence type="ECO:0000256" key="12">
    <source>
        <dbReference type="ARBA" id="ARBA00047283"/>
    </source>
</evidence>
<sequence length="417" mass="47341">MRNPRFLALTTLEKVENGAFIQDAFDPKGLKEADRNLAETIVYGTVQNKLFLDYVIHRFVKKPENLDQNIRQLLRMALYQMHFLDRVPDHAIVNETVKMAKVISNVGASGLVNGVLRQVIREKDEAFKVHIDDEVRRLAVTYSFPEEWVRYFQRLLKDETEAFLKSTFDPAPLTLRPVSVSAEALIGELEEDGFACESIKPRPAVVVKHPRGLFETEAYKEGRFYVQDAASQAVVSLFTTDKEVQAMDLCAAPGGKSFQMAEIFAHVDAFDASAERLVRMEENIRRLGYKNIATAVRDGKTPLPKKKYDRILVDAPCTGLGLIRRKPEIKYRVGYDDVLQLARVQRLLLENAYDALNDGGELVYSTCSVTVEENEGVLHSFLSDHPECRLKEKGTRYWPHRHGTDGFTMACIVRKDA</sequence>
<comment type="caution">
    <text evidence="15">The sequence shown here is derived from an EMBL/GenBank/DDBJ whole genome shotgun (WGS) entry which is preliminary data.</text>
</comment>
<accession>A0ABV1J8L1</accession>
<proteinExistence type="inferred from homology"/>
<keyword evidence="7 13" id="KW-0808">Transferase</keyword>
<keyword evidence="6 13" id="KW-0489">Methyltransferase</keyword>
<evidence type="ECO:0000256" key="9">
    <source>
        <dbReference type="ARBA" id="ARBA00022884"/>
    </source>
</evidence>
<reference evidence="15 16" key="1">
    <citation type="submission" date="2024-04" db="EMBL/GenBank/DDBJ databases">
        <title>Human intestinal bacterial collection.</title>
        <authorList>
            <person name="Pauvert C."/>
            <person name="Hitch T.C.A."/>
            <person name="Clavel T."/>
        </authorList>
    </citation>
    <scope>NUCLEOTIDE SEQUENCE [LARGE SCALE GENOMIC DNA]</scope>
    <source>
        <strain evidence="15 16">CLA-SR-H026</strain>
    </source>
</reference>
<dbReference type="Pfam" id="PF01029">
    <property type="entry name" value="NusB"/>
    <property type="match status" value="1"/>
</dbReference>
<dbReference type="NCBIfam" id="NF011494">
    <property type="entry name" value="PRK14902.1"/>
    <property type="match status" value="1"/>
</dbReference>
<evidence type="ECO:0000256" key="7">
    <source>
        <dbReference type="ARBA" id="ARBA00022679"/>
    </source>
</evidence>
<evidence type="ECO:0000259" key="14">
    <source>
        <dbReference type="PROSITE" id="PS51686"/>
    </source>
</evidence>
<feature type="binding site" evidence="13">
    <location>
        <begin position="250"/>
        <end position="256"/>
    </location>
    <ligand>
        <name>S-adenosyl-L-methionine</name>
        <dbReference type="ChEBI" id="CHEBI:59789"/>
    </ligand>
</feature>
<dbReference type="InterPro" id="IPR001678">
    <property type="entry name" value="MeTrfase_RsmB-F_NOP2_dom"/>
</dbReference>
<keyword evidence="9 13" id="KW-0694">RNA-binding</keyword>
<keyword evidence="16" id="KW-1185">Reference proteome</keyword>
<evidence type="ECO:0000313" key="16">
    <source>
        <dbReference type="Proteomes" id="UP001481872"/>
    </source>
</evidence>
<protein>
    <recommendedName>
        <fullName evidence="3">16S rRNA (cytosine(967)-C(5))-methyltransferase</fullName>
        <ecNumber evidence="3">2.1.1.176</ecNumber>
    </recommendedName>
    <alternativeName>
        <fullName evidence="10">16S rRNA m5C967 methyltransferase</fullName>
    </alternativeName>
    <alternativeName>
        <fullName evidence="11">rRNA (cytosine-C(5)-)-methyltransferase RsmB</fullName>
    </alternativeName>
</protein>
<dbReference type="EC" id="2.1.1.176" evidence="3"/>
<evidence type="ECO:0000256" key="4">
    <source>
        <dbReference type="ARBA" id="ARBA00022490"/>
    </source>
</evidence>
<gene>
    <name evidence="15" type="primary">rsmB</name>
    <name evidence="15" type="ORF">AAA081_07600</name>
</gene>
<feature type="binding site" evidence="13">
    <location>
        <position position="314"/>
    </location>
    <ligand>
        <name>S-adenosyl-L-methionine</name>
        <dbReference type="ChEBI" id="CHEBI:59789"/>
    </ligand>
</feature>
<dbReference type="CDD" id="cd02440">
    <property type="entry name" value="AdoMet_MTases"/>
    <property type="match status" value="1"/>
</dbReference>
<dbReference type="InterPro" id="IPR049560">
    <property type="entry name" value="MeTrfase_RsmB-F_NOP2_cat"/>
</dbReference>
<keyword evidence="5" id="KW-0698">rRNA processing</keyword>
<dbReference type="PRINTS" id="PR02008">
    <property type="entry name" value="RCMTFAMILY"/>
</dbReference>
<dbReference type="EMBL" id="JBBNPS010000026">
    <property type="protein sequence ID" value="MEQ3354152.1"/>
    <property type="molecule type" value="Genomic_DNA"/>
</dbReference>
<comment type="subcellular location">
    <subcellularLocation>
        <location evidence="2">Cytoplasm</location>
    </subcellularLocation>
</comment>
<dbReference type="RefSeq" id="WP_148474425.1">
    <property type="nucleotide sequence ID" value="NZ_JAOQJD010000017.1"/>
</dbReference>
<feature type="domain" description="SAM-dependent MTase RsmB/NOP-type" evidence="14">
    <location>
        <begin position="161"/>
        <end position="417"/>
    </location>
</feature>
<dbReference type="InterPro" id="IPR035926">
    <property type="entry name" value="NusB-like_sf"/>
</dbReference>
<evidence type="ECO:0000256" key="11">
    <source>
        <dbReference type="ARBA" id="ARBA00031088"/>
    </source>
</evidence>
<evidence type="ECO:0000256" key="10">
    <source>
        <dbReference type="ARBA" id="ARBA00030399"/>
    </source>
</evidence>
<dbReference type="InterPro" id="IPR006027">
    <property type="entry name" value="NusB_RsmB_TIM44"/>
</dbReference>
<dbReference type="InterPro" id="IPR029063">
    <property type="entry name" value="SAM-dependent_MTases_sf"/>
</dbReference>
<dbReference type="PROSITE" id="PS51686">
    <property type="entry name" value="SAM_MT_RSMB_NOP"/>
    <property type="match status" value="1"/>
</dbReference>
<name>A0ABV1J8L1_9FIRM</name>
<keyword evidence="4" id="KW-0963">Cytoplasm</keyword>
<dbReference type="Proteomes" id="UP001481872">
    <property type="component" value="Unassembled WGS sequence"/>
</dbReference>
<dbReference type="Gene3D" id="3.30.70.1170">
    <property type="entry name" value="Sun protein, domain 3"/>
    <property type="match status" value="1"/>
</dbReference>
<comment type="similarity">
    <text evidence="13">Belongs to the class I-like SAM-binding methyltransferase superfamily. RsmB/NOP family.</text>
</comment>
<feature type="binding site" evidence="13">
    <location>
        <position position="298"/>
    </location>
    <ligand>
        <name>S-adenosyl-L-methionine</name>
        <dbReference type="ChEBI" id="CHEBI:59789"/>
    </ligand>
</feature>
<dbReference type="Gene3D" id="1.10.940.10">
    <property type="entry name" value="NusB-like"/>
    <property type="match status" value="1"/>
</dbReference>
<dbReference type="SUPFAM" id="SSF53335">
    <property type="entry name" value="S-adenosyl-L-methionine-dependent methyltransferases"/>
    <property type="match status" value="1"/>
</dbReference>
<comment type="function">
    <text evidence="1">Specifically methylates the cytosine at position 967 (m5C967) of 16S rRNA.</text>
</comment>
<dbReference type="InterPro" id="IPR023267">
    <property type="entry name" value="RCMT"/>
</dbReference>
<evidence type="ECO:0000313" key="15">
    <source>
        <dbReference type="EMBL" id="MEQ3354152.1"/>
    </source>
</evidence>
<dbReference type="GO" id="GO:0032259">
    <property type="term" value="P:methylation"/>
    <property type="evidence" value="ECO:0007669"/>
    <property type="project" value="UniProtKB-KW"/>
</dbReference>
<evidence type="ECO:0000256" key="2">
    <source>
        <dbReference type="ARBA" id="ARBA00004496"/>
    </source>
</evidence>
<dbReference type="PANTHER" id="PTHR22807">
    <property type="entry name" value="NOP2 YEAST -RELATED NOL1/NOP2/FMU SUN DOMAIN-CONTAINING"/>
    <property type="match status" value="1"/>
</dbReference>
<evidence type="ECO:0000256" key="6">
    <source>
        <dbReference type="ARBA" id="ARBA00022603"/>
    </source>
</evidence>
<evidence type="ECO:0000256" key="5">
    <source>
        <dbReference type="ARBA" id="ARBA00022552"/>
    </source>
</evidence>
<evidence type="ECO:0000256" key="13">
    <source>
        <dbReference type="PROSITE-ProRule" id="PRU01023"/>
    </source>
</evidence>
<organism evidence="15 16">
    <name type="scientific">Aedoeadaptatus acetigenes</name>
    <dbReference type="NCBI Taxonomy" id="2981723"/>
    <lineage>
        <taxon>Bacteria</taxon>
        <taxon>Bacillati</taxon>
        <taxon>Bacillota</taxon>
        <taxon>Tissierellia</taxon>
        <taxon>Tissierellales</taxon>
        <taxon>Peptoniphilaceae</taxon>
        <taxon>Aedoeadaptatus</taxon>
    </lineage>
</organism>
<keyword evidence="8 13" id="KW-0949">S-adenosyl-L-methionine</keyword>
<dbReference type="PANTHER" id="PTHR22807:SF30">
    <property type="entry name" value="28S RRNA (CYTOSINE(4447)-C(5))-METHYLTRANSFERASE-RELATED"/>
    <property type="match status" value="1"/>
</dbReference>
<dbReference type="GO" id="GO:0008168">
    <property type="term" value="F:methyltransferase activity"/>
    <property type="evidence" value="ECO:0007669"/>
    <property type="project" value="UniProtKB-KW"/>
</dbReference>
<dbReference type="SUPFAM" id="SSF48013">
    <property type="entry name" value="NusB-like"/>
    <property type="match status" value="1"/>
</dbReference>
<evidence type="ECO:0000256" key="8">
    <source>
        <dbReference type="ARBA" id="ARBA00022691"/>
    </source>
</evidence>
<dbReference type="InterPro" id="IPR004573">
    <property type="entry name" value="rRNA_ssu_MeTfrase_B"/>
</dbReference>
<evidence type="ECO:0000256" key="3">
    <source>
        <dbReference type="ARBA" id="ARBA00012140"/>
    </source>
</evidence>
<dbReference type="NCBIfam" id="TIGR00563">
    <property type="entry name" value="rsmB"/>
    <property type="match status" value="1"/>
</dbReference>
<evidence type="ECO:0000256" key="1">
    <source>
        <dbReference type="ARBA" id="ARBA00002724"/>
    </source>
</evidence>
<feature type="binding site" evidence="13">
    <location>
        <position position="271"/>
    </location>
    <ligand>
        <name>S-adenosyl-L-methionine</name>
        <dbReference type="ChEBI" id="CHEBI:59789"/>
    </ligand>
</feature>